<keyword evidence="2" id="KW-1185">Reference proteome</keyword>
<name>A0A2V3J1G7_9FLOR</name>
<evidence type="ECO:0000313" key="2">
    <source>
        <dbReference type="Proteomes" id="UP000247409"/>
    </source>
</evidence>
<dbReference type="SMART" id="SM00855">
    <property type="entry name" value="PGAM"/>
    <property type="match status" value="1"/>
</dbReference>
<dbReference type="CDD" id="cd07040">
    <property type="entry name" value="HP"/>
    <property type="match status" value="1"/>
</dbReference>
<gene>
    <name evidence="1" type="ORF">BWQ96_01950</name>
</gene>
<accession>A0A2V3J1G7</accession>
<dbReference type="EMBL" id="NBIV01000015">
    <property type="protein sequence ID" value="PXF48261.1"/>
    <property type="molecule type" value="Genomic_DNA"/>
</dbReference>
<proteinExistence type="predicted"/>
<dbReference type="Gene3D" id="3.40.50.1240">
    <property type="entry name" value="Phosphoglycerate mutase-like"/>
    <property type="match status" value="1"/>
</dbReference>
<comment type="caution">
    <text evidence="1">The sequence shown here is derived from an EMBL/GenBank/DDBJ whole genome shotgun (WGS) entry which is preliminary data.</text>
</comment>
<dbReference type="SUPFAM" id="SSF53254">
    <property type="entry name" value="Phosphoglycerate mutase-like"/>
    <property type="match status" value="1"/>
</dbReference>
<sequence>MRLLIIRHADPEYVNDTITPEGRKEAFALAERLAGGLEGKITHLYTSPKGRARATAAPTEKALDMTAAVENWTRELSYWPRLRGGERPGEGGLAMWDISATSVRASDDIGSLSQWEEVTELKAVKSNFETLQTESDAFIARHGYVREGHHYRIVKPNRDIIAVFCHGGFGLTWLAHLLNLPLAMTWTSFYLPPSSVTTILFDERSPDFAYPRAIGVGDIGHLYSNNIALSVSKYERPNVYGKWKRPSGIKANFW</sequence>
<organism evidence="1 2">
    <name type="scientific">Gracilariopsis chorda</name>
    <dbReference type="NCBI Taxonomy" id="448386"/>
    <lineage>
        <taxon>Eukaryota</taxon>
        <taxon>Rhodophyta</taxon>
        <taxon>Florideophyceae</taxon>
        <taxon>Rhodymeniophycidae</taxon>
        <taxon>Gracilariales</taxon>
        <taxon>Gracilariaceae</taxon>
        <taxon>Gracilariopsis</taxon>
    </lineage>
</organism>
<evidence type="ECO:0008006" key="3">
    <source>
        <dbReference type="Google" id="ProtNLM"/>
    </source>
</evidence>
<dbReference type="Proteomes" id="UP000247409">
    <property type="component" value="Unassembled WGS sequence"/>
</dbReference>
<dbReference type="AlphaFoldDB" id="A0A2V3J1G7"/>
<dbReference type="InterPro" id="IPR013078">
    <property type="entry name" value="His_Pase_superF_clade-1"/>
</dbReference>
<evidence type="ECO:0000313" key="1">
    <source>
        <dbReference type="EMBL" id="PXF48261.1"/>
    </source>
</evidence>
<dbReference type="OrthoDB" id="354304at2759"/>
<reference evidence="1 2" key="1">
    <citation type="journal article" date="2018" name="Mol. Biol. Evol.">
        <title>Analysis of the draft genome of the red seaweed Gracilariopsis chorda provides insights into genome size evolution in Rhodophyta.</title>
        <authorList>
            <person name="Lee J."/>
            <person name="Yang E.C."/>
            <person name="Graf L."/>
            <person name="Yang J.H."/>
            <person name="Qiu H."/>
            <person name="Zel Zion U."/>
            <person name="Chan C.X."/>
            <person name="Stephens T.G."/>
            <person name="Weber A.P.M."/>
            <person name="Boo G.H."/>
            <person name="Boo S.M."/>
            <person name="Kim K.M."/>
            <person name="Shin Y."/>
            <person name="Jung M."/>
            <person name="Lee S.J."/>
            <person name="Yim H.S."/>
            <person name="Lee J.H."/>
            <person name="Bhattacharya D."/>
            <person name="Yoon H.S."/>
        </authorList>
    </citation>
    <scope>NUCLEOTIDE SEQUENCE [LARGE SCALE GENOMIC DNA]</scope>
    <source>
        <strain evidence="1 2">SKKU-2015</strain>
        <tissue evidence="1">Whole body</tissue>
    </source>
</reference>
<dbReference type="Pfam" id="PF00300">
    <property type="entry name" value="His_Phos_1"/>
    <property type="match status" value="1"/>
</dbReference>
<protein>
    <recommendedName>
        <fullName evidence="3">Histidine phosphatase family protein</fullName>
    </recommendedName>
</protein>
<dbReference type="InterPro" id="IPR029033">
    <property type="entry name" value="His_PPase_superfam"/>
</dbReference>